<dbReference type="PANTHER" id="PTHR43795:SF15">
    <property type="entry name" value="TRYPTOPHAN AMINOTRANSFERASE-RELATED PROTEIN 1"/>
    <property type="match status" value="1"/>
</dbReference>
<dbReference type="EMBL" id="JAKUCV010002140">
    <property type="protein sequence ID" value="KAJ4843798.1"/>
    <property type="molecule type" value="Genomic_DNA"/>
</dbReference>
<evidence type="ECO:0000256" key="1">
    <source>
        <dbReference type="ARBA" id="ARBA00001933"/>
    </source>
</evidence>
<evidence type="ECO:0000256" key="4">
    <source>
        <dbReference type="ARBA" id="ARBA00022576"/>
    </source>
</evidence>
<keyword evidence="4" id="KW-0808">Transferase</keyword>
<dbReference type="InterPro" id="IPR015422">
    <property type="entry name" value="PyrdxlP-dep_Trfase_small"/>
</dbReference>
<dbReference type="InterPro" id="IPR037029">
    <property type="entry name" value="Alliinase_N_sf"/>
</dbReference>
<reference evidence="7" key="2">
    <citation type="journal article" date="2023" name="Plants (Basel)">
        <title>Annotation of the Turnera subulata (Passifloraceae) Draft Genome Reveals the S-Locus Evolved after the Divergence of Turneroideae from Passifloroideae in a Stepwise Manner.</title>
        <authorList>
            <person name="Henning P.M."/>
            <person name="Roalson E.H."/>
            <person name="Mir W."/>
            <person name="McCubbin A.G."/>
            <person name="Shore J.S."/>
        </authorList>
    </citation>
    <scope>NUCLEOTIDE SEQUENCE</scope>
    <source>
        <strain evidence="7">F60SS</strain>
    </source>
</reference>
<keyword evidence="5" id="KW-0663">Pyridoxal phosphate</keyword>
<dbReference type="SUPFAM" id="SSF53383">
    <property type="entry name" value="PLP-dependent transferases"/>
    <property type="match status" value="1"/>
</dbReference>
<dbReference type="GO" id="GO:0008483">
    <property type="term" value="F:transaminase activity"/>
    <property type="evidence" value="ECO:0007669"/>
    <property type="project" value="UniProtKB-KW"/>
</dbReference>
<dbReference type="Gene3D" id="3.40.640.10">
    <property type="entry name" value="Type I PLP-dependent aspartate aminotransferase-like (Major domain)"/>
    <property type="match status" value="1"/>
</dbReference>
<evidence type="ECO:0000256" key="2">
    <source>
        <dbReference type="ARBA" id="ARBA00006312"/>
    </source>
</evidence>
<dbReference type="GO" id="GO:0016846">
    <property type="term" value="F:carbon-sulfur lyase activity"/>
    <property type="evidence" value="ECO:0007669"/>
    <property type="project" value="InterPro"/>
</dbReference>
<comment type="cofactor">
    <cofactor evidence="1">
        <name>pyridoxal 5'-phosphate</name>
        <dbReference type="ChEBI" id="CHEBI:597326"/>
    </cofactor>
</comment>
<reference evidence="7" key="1">
    <citation type="submission" date="2022-02" db="EMBL/GenBank/DDBJ databases">
        <authorList>
            <person name="Henning P.M."/>
            <person name="McCubbin A.G."/>
            <person name="Shore J.S."/>
        </authorList>
    </citation>
    <scope>NUCLEOTIDE SEQUENCE</scope>
    <source>
        <strain evidence="7">F60SS</strain>
        <tissue evidence="7">Leaves</tissue>
    </source>
</reference>
<dbReference type="InterPro" id="IPR006948">
    <property type="entry name" value="Alliinase_C"/>
</dbReference>
<evidence type="ECO:0000256" key="3">
    <source>
        <dbReference type="ARBA" id="ARBA00011738"/>
    </source>
</evidence>
<evidence type="ECO:0000313" key="7">
    <source>
        <dbReference type="EMBL" id="KAJ4843798.1"/>
    </source>
</evidence>
<dbReference type="PANTHER" id="PTHR43795">
    <property type="entry name" value="BIFUNCTIONAL ASPARTATE AMINOTRANSFERASE AND GLUTAMATE/ASPARTATE-PREPHENATE AMINOTRANSFERASE-RELATED"/>
    <property type="match status" value="1"/>
</dbReference>
<keyword evidence="4" id="KW-0032">Aminotransferase</keyword>
<accession>A0A9Q0G565</accession>
<name>A0A9Q0G565_9ROSI</name>
<keyword evidence="8" id="KW-1185">Reference proteome</keyword>
<dbReference type="Proteomes" id="UP001141552">
    <property type="component" value="Unassembled WGS sequence"/>
</dbReference>
<evidence type="ECO:0000256" key="5">
    <source>
        <dbReference type="ARBA" id="ARBA00022898"/>
    </source>
</evidence>
<dbReference type="InterPro" id="IPR050478">
    <property type="entry name" value="Ethylene_sulfur-biosynth"/>
</dbReference>
<evidence type="ECO:0000313" key="8">
    <source>
        <dbReference type="Proteomes" id="UP001141552"/>
    </source>
</evidence>
<comment type="subunit">
    <text evidence="3">Homodimer.</text>
</comment>
<dbReference type="InterPro" id="IPR015421">
    <property type="entry name" value="PyrdxlP-dep_Trfase_major"/>
</dbReference>
<feature type="domain" description="Alliinase C-terminal" evidence="6">
    <location>
        <begin position="50"/>
        <end position="158"/>
    </location>
</feature>
<sequence>MGGLDLPANNDGAKNTFISSTNDGAAVRVTNPPPSSDSSVNLDISDSVLNLDVGDPRAFEKFWKRMDEKCKVTISGSEVMSYVSDLGNVCWFLEPKLRDAIKRVHRVVGNAATEDRHIVVGTGSTTLFQAALYALTSSPPPPPGAQPVSVVSAAPYYSGGGSRGLMVFRSPLLHPPDPSNALNVKVNPKRCFKDVTDYLRSGLYKWEGDAYTFDKDGPYIEIVASPNNPDGTIREAVVNRGDGKVIHDLAYYWPQFTAITHPADYDIMLFTFSKGTGHAGTRIGWALVKDKEVAKKMTECITISSIGVSKESQLRTAKILDVLSDDCQSFGAISENFFEYGYAVMAERWAKLRALVKKSNKFSLPKYPQESCIFSGKFKETFPSFAWLKCKEDVDLASLFKAHKLIVRGGERFGVGREYVRISLIGRDEEFNLLLERLASVLGI</sequence>
<dbReference type="Gene3D" id="3.90.1150.10">
    <property type="entry name" value="Aspartate Aminotransferase, domain 1"/>
    <property type="match status" value="1"/>
</dbReference>
<dbReference type="Pfam" id="PF04864">
    <property type="entry name" value="Alliinase_C"/>
    <property type="match status" value="2"/>
</dbReference>
<protein>
    <recommendedName>
        <fullName evidence="6">Alliinase C-terminal domain-containing protein</fullName>
    </recommendedName>
</protein>
<dbReference type="CDD" id="cd00609">
    <property type="entry name" value="AAT_like"/>
    <property type="match status" value="1"/>
</dbReference>
<feature type="domain" description="Alliinase C-terminal" evidence="6">
    <location>
        <begin position="191"/>
        <end position="441"/>
    </location>
</feature>
<organism evidence="7 8">
    <name type="scientific">Turnera subulata</name>
    <dbReference type="NCBI Taxonomy" id="218843"/>
    <lineage>
        <taxon>Eukaryota</taxon>
        <taxon>Viridiplantae</taxon>
        <taxon>Streptophyta</taxon>
        <taxon>Embryophyta</taxon>
        <taxon>Tracheophyta</taxon>
        <taxon>Spermatophyta</taxon>
        <taxon>Magnoliopsida</taxon>
        <taxon>eudicotyledons</taxon>
        <taxon>Gunneridae</taxon>
        <taxon>Pentapetalae</taxon>
        <taxon>rosids</taxon>
        <taxon>fabids</taxon>
        <taxon>Malpighiales</taxon>
        <taxon>Passifloraceae</taxon>
        <taxon>Turnera</taxon>
    </lineage>
</organism>
<dbReference type="InterPro" id="IPR015424">
    <property type="entry name" value="PyrdxlP-dep_Trfase"/>
</dbReference>
<dbReference type="Gene3D" id="2.10.25.30">
    <property type="entry name" value="EGF-like, alliinase"/>
    <property type="match status" value="1"/>
</dbReference>
<evidence type="ECO:0000259" key="6">
    <source>
        <dbReference type="Pfam" id="PF04864"/>
    </source>
</evidence>
<proteinExistence type="inferred from homology"/>
<gene>
    <name evidence="7" type="ORF">Tsubulata_009985</name>
</gene>
<comment type="similarity">
    <text evidence="2">Belongs to the alliinase family.</text>
</comment>
<dbReference type="GO" id="GO:0006520">
    <property type="term" value="P:amino acid metabolic process"/>
    <property type="evidence" value="ECO:0007669"/>
    <property type="project" value="TreeGrafter"/>
</dbReference>
<comment type="caution">
    <text evidence="7">The sequence shown here is derived from an EMBL/GenBank/DDBJ whole genome shotgun (WGS) entry which is preliminary data.</text>
</comment>
<dbReference type="AlphaFoldDB" id="A0A9Q0G565"/>